<keyword evidence="3" id="KW-0804">Transcription</keyword>
<dbReference type="PROSITE" id="PS51118">
    <property type="entry name" value="HTH_HXLR"/>
    <property type="match status" value="1"/>
</dbReference>
<dbReference type="Pfam" id="PF01638">
    <property type="entry name" value="HxlR"/>
    <property type="match status" value="1"/>
</dbReference>
<protein>
    <submittedName>
        <fullName evidence="5">Transcriptional regulator</fullName>
    </submittedName>
</protein>
<dbReference type="Proteomes" id="UP000265581">
    <property type="component" value="Unassembled WGS sequence"/>
</dbReference>
<name>A0A371PA05_9ACTN</name>
<evidence type="ECO:0000313" key="5">
    <source>
        <dbReference type="EMBL" id="REK72755.1"/>
    </source>
</evidence>
<keyword evidence="6" id="KW-1185">Reference proteome</keyword>
<dbReference type="InterPro" id="IPR036388">
    <property type="entry name" value="WH-like_DNA-bd_sf"/>
</dbReference>
<keyword evidence="2" id="KW-0238">DNA-binding</keyword>
<proteinExistence type="predicted"/>
<dbReference type="OrthoDB" id="370168at2"/>
<evidence type="ECO:0000313" key="6">
    <source>
        <dbReference type="Proteomes" id="UP000265581"/>
    </source>
</evidence>
<dbReference type="RefSeq" id="WP_119702868.1">
    <property type="nucleotide sequence ID" value="NZ_JBHSOI010000001.1"/>
</dbReference>
<dbReference type="PANTHER" id="PTHR33204:SF37">
    <property type="entry name" value="HTH-TYPE TRANSCRIPTIONAL REGULATOR YODB"/>
    <property type="match status" value="1"/>
</dbReference>
<dbReference type="PANTHER" id="PTHR33204">
    <property type="entry name" value="TRANSCRIPTIONAL REGULATOR, MARR FAMILY"/>
    <property type="match status" value="1"/>
</dbReference>
<gene>
    <name evidence="5" type="ORF">DX116_03905</name>
</gene>
<feature type="domain" description="HTH hxlR-type" evidence="4">
    <location>
        <begin position="49"/>
        <end position="150"/>
    </location>
</feature>
<evidence type="ECO:0000256" key="2">
    <source>
        <dbReference type="ARBA" id="ARBA00023125"/>
    </source>
</evidence>
<sequence>MVPTFHQVYVGYLHRGPSTPQSQGGTFVKEGERQVTVPDRRGDLFSPDCPTRQLLDRIGDKWTSMVIKVLAERHPETVRFADLRRAMPGISHKMLSQTLRKLAADGLVTRRVDDTLPPSVHYGLTSLGRSLEEPLAGLREWAESHMAEIDDHRVSSEPHAS</sequence>
<dbReference type="GO" id="GO:0003677">
    <property type="term" value="F:DNA binding"/>
    <property type="evidence" value="ECO:0007669"/>
    <property type="project" value="UniProtKB-KW"/>
</dbReference>
<evidence type="ECO:0000256" key="1">
    <source>
        <dbReference type="ARBA" id="ARBA00023015"/>
    </source>
</evidence>
<evidence type="ECO:0000256" key="3">
    <source>
        <dbReference type="ARBA" id="ARBA00023163"/>
    </source>
</evidence>
<comment type="caution">
    <text evidence="5">The sequence shown here is derived from an EMBL/GenBank/DDBJ whole genome shotgun (WGS) entry which is preliminary data.</text>
</comment>
<dbReference type="Gene3D" id="1.10.10.10">
    <property type="entry name" value="Winged helix-like DNA-binding domain superfamily/Winged helix DNA-binding domain"/>
    <property type="match status" value="1"/>
</dbReference>
<evidence type="ECO:0000259" key="4">
    <source>
        <dbReference type="PROSITE" id="PS51118"/>
    </source>
</evidence>
<dbReference type="AlphaFoldDB" id="A0A371PA05"/>
<dbReference type="InterPro" id="IPR036390">
    <property type="entry name" value="WH_DNA-bd_sf"/>
</dbReference>
<accession>A0A371PA05</accession>
<dbReference type="EMBL" id="QUBR01000001">
    <property type="protein sequence ID" value="REK72755.1"/>
    <property type="molecule type" value="Genomic_DNA"/>
</dbReference>
<reference evidence="5 6" key="1">
    <citation type="submission" date="2018-08" db="EMBL/GenBank/DDBJ databases">
        <title>Aeromicrobium sp. M2KJ-4, whole genome shotgun sequence.</title>
        <authorList>
            <person name="Tuo L."/>
        </authorList>
    </citation>
    <scope>NUCLEOTIDE SEQUENCE [LARGE SCALE GENOMIC DNA]</scope>
    <source>
        <strain evidence="5 6">M2KJ-4</strain>
    </source>
</reference>
<dbReference type="InterPro" id="IPR002577">
    <property type="entry name" value="HTH_HxlR"/>
</dbReference>
<organism evidence="5 6">
    <name type="scientific">Aeromicrobium endophyticum</name>
    <dbReference type="NCBI Taxonomy" id="2292704"/>
    <lineage>
        <taxon>Bacteria</taxon>
        <taxon>Bacillati</taxon>
        <taxon>Actinomycetota</taxon>
        <taxon>Actinomycetes</taxon>
        <taxon>Propionibacteriales</taxon>
        <taxon>Nocardioidaceae</taxon>
        <taxon>Aeromicrobium</taxon>
    </lineage>
</organism>
<keyword evidence="1" id="KW-0805">Transcription regulation</keyword>
<dbReference type="SUPFAM" id="SSF46785">
    <property type="entry name" value="Winged helix' DNA-binding domain"/>
    <property type="match status" value="1"/>
</dbReference>